<accession>A0A8T3BUK1</accession>
<dbReference type="AlphaFoldDB" id="A0A8T3BUK1"/>
<keyword evidence="1" id="KW-0472">Membrane</keyword>
<feature type="transmembrane region" description="Helical" evidence="1">
    <location>
        <begin position="41"/>
        <end position="62"/>
    </location>
</feature>
<dbReference type="SMR" id="A0A8T3BUK1"/>
<name>A0A8T3BUK1_DENNO</name>
<dbReference type="EMBL" id="JAGYWB010000006">
    <property type="protein sequence ID" value="KAI0520120.1"/>
    <property type="molecule type" value="Genomic_DNA"/>
</dbReference>
<evidence type="ECO:0000313" key="2">
    <source>
        <dbReference type="EMBL" id="KAI0520120.1"/>
    </source>
</evidence>
<gene>
    <name evidence="2" type="ORF">KFK09_007591</name>
</gene>
<keyword evidence="1" id="KW-1133">Transmembrane helix</keyword>
<evidence type="ECO:0000256" key="1">
    <source>
        <dbReference type="SAM" id="Phobius"/>
    </source>
</evidence>
<reference evidence="2" key="1">
    <citation type="journal article" date="2022" name="Front. Genet.">
        <title>Chromosome-Scale Assembly of the Dendrobium nobile Genome Provides Insights Into the Molecular Mechanism of the Biosynthesis of the Medicinal Active Ingredient of Dendrobium.</title>
        <authorList>
            <person name="Xu Q."/>
            <person name="Niu S.-C."/>
            <person name="Li K.-L."/>
            <person name="Zheng P.-J."/>
            <person name="Zhang X.-J."/>
            <person name="Jia Y."/>
            <person name="Liu Y."/>
            <person name="Niu Y.-X."/>
            <person name="Yu L.-H."/>
            <person name="Chen D.-F."/>
            <person name="Zhang G.-Q."/>
        </authorList>
    </citation>
    <scope>NUCLEOTIDE SEQUENCE</scope>
    <source>
        <tissue evidence="2">Leaf</tissue>
    </source>
</reference>
<evidence type="ECO:0000313" key="3">
    <source>
        <dbReference type="Proteomes" id="UP000829196"/>
    </source>
</evidence>
<dbReference type="OrthoDB" id="4038264at2759"/>
<proteinExistence type="predicted"/>
<comment type="caution">
    <text evidence="2">The sequence shown here is derived from an EMBL/GenBank/DDBJ whole genome shotgun (WGS) entry which is preliminary data.</text>
</comment>
<organism evidence="2 3">
    <name type="scientific">Dendrobium nobile</name>
    <name type="common">Orchid</name>
    <dbReference type="NCBI Taxonomy" id="94219"/>
    <lineage>
        <taxon>Eukaryota</taxon>
        <taxon>Viridiplantae</taxon>
        <taxon>Streptophyta</taxon>
        <taxon>Embryophyta</taxon>
        <taxon>Tracheophyta</taxon>
        <taxon>Spermatophyta</taxon>
        <taxon>Magnoliopsida</taxon>
        <taxon>Liliopsida</taxon>
        <taxon>Asparagales</taxon>
        <taxon>Orchidaceae</taxon>
        <taxon>Epidendroideae</taxon>
        <taxon>Malaxideae</taxon>
        <taxon>Dendrobiinae</taxon>
        <taxon>Dendrobium</taxon>
    </lineage>
</organism>
<keyword evidence="1" id="KW-0812">Transmembrane</keyword>
<sequence length="69" mass="8157">MKIVFIHILLKIHPLIKIQNMISEILNHNISENFVHPFDHLINVILPFASIFTLHIMIPLLLKASKWFF</sequence>
<protein>
    <submittedName>
        <fullName evidence="2">Uncharacterized protein</fullName>
    </submittedName>
</protein>
<dbReference type="Proteomes" id="UP000829196">
    <property type="component" value="Unassembled WGS sequence"/>
</dbReference>
<keyword evidence="3" id="KW-1185">Reference proteome</keyword>